<feature type="region of interest" description="Disordered" evidence="1">
    <location>
        <begin position="150"/>
        <end position="172"/>
    </location>
</feature>
<comment type="caution">
    <text evidence="2">The sequence shown here is derived from an EMBL/GenBank/DDBJ whole genome shotgun (WGS) entry which is preliminary data.</text>
</comment>
<reference evidence="2 3" key="1">
    <citation type="submission" date="2024-11" db="EMBL/GenBank/DDBJ databases">
        <title>Chromosome-level genome assembly of Eucalyptus globulus Labill. provides insights into its genome evolution.</title>
        <authorList>
            <person name="Li X."/>
        </authorList>
    </citation>
    <scope>NUCLEOTIDE SEQUENCE [LARGE SCALE GENOMIC DNA]</scope>
    <source>
        <strain evidence="2">CL2024</strain>
        <tissue evidence="2">Fresh tender leaves</tissue>
    </source>
</reference>
<gene>
    <name evidence="2" type="ORF">ACJRO7_008141</name>
</gene>
<evidence type="ECO:0000313" key="3">
    <source>
        <dbReference type="Proteomes" id="UP001634007"/>
    </source>
</evidence>
<feature type="compositionally biased region" description="Basic and acidic residues" evidence="1">
    <location>
        <begin position="156"/>
        <end position="172"/>
    </location>
</feature>
<dbReference type="AlphaFoldDB" id="A0ABD3IQA0"/>
<organism evidence="2 3">
    <name type="scientific">Eucalyptus globulus</name>
    <name type="common">Tasmanian blue gum</name>
    <dbReference type="NCBI Taxonomy" id="34317"/>
    <lineage>
        <taxon>Eukaryota</taxon>
        <taxon>Viridiplantae</taxon>
        <taxon>Streptophyta</taxon>
        <taxon>Embryophyta</taxon>
        <taxon>Tracheophyta</taxon>
        <taxon>Spermatophyta</taxon>
        <taxon>Magnoliopsida</taxon>
        <taxon>eudicotyledons</taxon>
        <taxon>Gunneridae</taxon>
        <taxon>Pentapetalae</taxon>
        <taxon>rosids</taxon>
        <taxon>malvids</taxon>
        <taxon>Myrtales</taxon>
        <taxon>Myrtaceae</taxon>
        <taxon>Myrtoideae</taxon>
        <taxon>Eucalypteae</taxon>
        <taxon>Eucalyptus</taxon>
    </lineage>
</organism>
<feature type="compositionally biased region" description="Basic and acidic residues" evidence="1">
    <location>
        <begin position="91"/>
        <end position="100"/>
    </location>
</feature>
<evidence type="ECO:0000256" key="1">
    <source>
        <dbReference type="SAM" id="MobiDB-lite"/>
    </source>
</evidence>
<dbReference type="EMBL" id="JBJKBG010000011">
    <property type="protein sequence ID" value="KAL3716495.1"/>
    <property type="molecule type" value="Genomic_DNA"/>
</dbReference>
<evidence type="ECO:0000313" key="2">
    <source>
        <dbReference type="EMBL" id="KAL3716495.1"/>
    </source>
</evidence>
<feature type="compositionally biased region" description="Polar residues" evidence="1">
    <location>
        <begin position="78"/>
        <end position="87"/>
    </location>
</feature>
<proteinExistence type="predicted"/>
<sequence length="172" mass="19301">MYKRVLIKTTQTGIPPTDAKAELPITIQRRRAQNEIFTVTNFRHEYINLARSVQIVESQTHQLPHVKLHQENHGAARLSNSGKSRNSPGKLRSEVSEKPTWRRKRKENRDGKFTSLVVPSCLSRRPGEEGWCEKVVNNLCSVRLGVAGGDAVAPDLKGRDGVGVRKRRDSVG</sequence>
<accession>A0ABD3IQA0</accession>
<keyword evidence="3" id="KW-1185">Reference proteome</keyword>
<protein>
    <submittedName>
        <fullName evidence="2">Uncharacterized protein</fullName>
    </submittedName>
</protein>
<name>A0ABD3IQA0_EUCGL</name>
<dbReference type="Proteomes" id="UP001634007">
    <property type="component" value="Unassembled WGS sequence"/>
</dbReference>
<feature type="region of interest" description="Disordered" evidence="1">
    <location>
        <begin position="72"/>
        <end position="109"/>
    </location>
</feature>